<protein>
    <submittedName>
        <fullName evidence="1">Uncharacterized protein</fullName>
    </submittedName>
</protein>
<keyword evidence="2" id="KW-1185">Reference proteome</keyword>
<evidence type="ECO:0000313" key="1">
    <source>
        <dbReference type="EMBL" id="GBM87291.1"/>
    </source>
</evidence>
<evidence type="ECO:0000313" key="2">
    <source>
        <dbReference type="Proteomes" id="UP000499080"/>
    </source>
</evidence>
<dbReference type="EMBL" id="BGPR01003371">
    <property type="protein sequence ID" value="GBM87291.1"/>
    <property type="molecule type" value="Genomic_DNA"/>
</dbReference>
<reference evidence="1 2" key="1">
    <citation type="journal article" date="2019" name="Sci. Rep.">
        <title>Orb-weaving spider Araneus ventricosus genome elucidates the spidroin gene catalogue.</title>
        <authorList>
            <person name="Kono N."/>
            <person name="Nakamura H."/>
            <person name="Ohtoshi R."/>
            <person name="Moran D.A.P."/>
            <person name="Shinohara A."/>
            <person name="Yoshida Y."/>
            <person name="Fujiwara M."/>
            <person name="Mori M."/>
            <person name="Tomita M."/>
            <person name="Arakawa K."/>
        </authorList>
    </citation>
    <scope>NUCLEOTIDE SEQUENCE [LARGE SCALE GENOMIC DNA]</scope>
</reference>
<sequence>MNLSTAKCGTVGHIVLMFNPLITLKHRNMVHCVRHCSPVHLFHPEGFGMLPFCARNWVTAVCVHDRNPSCNELKQLSEMRILMQALTTAVTGNTPTRRYSTLTHWDLIQYDTAKVSFSH</sequence>
<gene>
    <name evidence="1" type="ORF">AVEN_107412_1</name>
</gene>
<dbReference type="AlphaFoldDB" id="A0A4Y2JAH8"/>
<name>A0A4Y2JAH8_ARAVE</name>
<accession>A0A4Y2JAH8</accession>
<dbReference type="Proteomes" id="UP000499080">
    <property type="component" value="Unassembled WGS sequence"/>
</dbReference>
<organism evidence="1 2">
    <name type="scientific">Araneus ventricosus</name>
    <name type="common">Orbweaver spider</name>
    <name type="synonym">Epeira ventricosa</name>
    <dbReference type="NCBI Taxonomy" id="182803"/>
    <lineage>
        <taxon>Eukaryota</taxon>
        <taxon>Metazoa</taxon>
        <taxon>Ecdysozoa</taxon>
        <taxon>Arthropoda</taxon>
        <taxon>Chelicerata</taxon>
        <taxon>Arachnida</taxon>
        <taxon>Araneae</taxon>
        <taxon>Araneomorphae</taxon>
        <taxon>Entelegynae</taxon>
        <taxon>Araneoidea</taxon>
        <taxon>Araneidae</taxon>
        <taxon>Araneus</taxon>
    </lineage>
</organism>
<comment type="caution">
    <text evidence="1">The sequence shown here is derived from an EMBL/GenBank/DDBJ whole genome shotgun (WGS) entry which is preliminary data.</text>
</comment>
<proteinExistence type="predicted"/>